<reference evidence="2" key="1">
    <citation type="submission" date="2018-12" db="EMBL/GenBank/DDBJ databases">
        <title>Tengunoibacter tsumagoiensis gen. nov., sp. nov., Dictyobacter kobayashii sp. nov., D. alpinus sp. nov., and D. joshuensis sp. nov. and description of Dictyobacteraceae fam. nov. within the order Ktedonobacterales isolated from Tengu-no-mugimeshi.</title>
        <authorList>
            <person name="Wang C.M."/>
            <person name="Zheng Y."/>
            <person name="Sakai Y."/>
            <person name="Toyoda A."/>
            <person name="Minakuchi Y."/>
            <person name="Abe K."/>
            <person name="Yokota A."/>
            <person name="Yabe S."/>
        </authorList>
    </citation>
    <scope>NUCLEOTIDE SEQUENCE [LARGE SCALE GENOMIC DNA]</scope>
    <source>
        <strain evidence="2">Uno16</strain>
    </source>
</reference>
<dbReference type="InterPro" id="IPR000801">
    <property type="entry name" value="Esterase-like"/>
</dbReference>
<name>A0A402B9T2_9CHLR</name>
<dbReference type="InterPro" id="IPR029058">
    <property type="entry name" value="AB_hydrolase_fold"/>
</dbReference>
<dbReference type="Gene3D" id="3.40.50.1820">
    <property type="entry name" value="alpha/beta hydrolase"/>
    <property type="match status" value="1"/>
</dbReference>
<organism evidence="1 2">
    <name type="scientific">Dictyobacter alpinus</name>
    <dbReference type="NCBI Taxonomy" id="2014873"/>
    <lineage>
        <taxon>Bacteria</taxon>
        <taxon>Bacillati</taxon>
        <taxon>Chloroflexota</taxon>
        <taxon>Ktedonobacteria</taxon>
        <taxon>Ktedonobacterales</taxon>
        <taxon>Dictyobacteraceae</taxon>
        <taxon>Dictyobacter</taxon>
    </lineage>
</organism>
<sequence>MSEQYPRAALFGTEERTLFSTIRGREYHLSVALPDSYKTSTQAYPVIYVLDGDYNFGVAAGLTRFSNWFRKVPELIIVGIGYDMETSDEFAALRDLDFDIPGVPGASSESVSHLFLDALTQEMIPFINANYRTIPSDRCLQGYSSGGFFVLYTLFRQPDAFQRYISGSAILKSTYDYWIHHDTQLAAHNGSNPIQLYLSVGELEEDDIPNFRRFVTFLEQGNYPGLTVSSEIYAGEGHGSEGIALTYLHGIAMVYPQVER</sequence>
<dbReference type="AlphaFoldDB" id="A0A402B9T2"/>
<keyword evidence="2" id="KW-1185">Reference proteome</keyword>
<protein>
    <submittedName>
        <fullName evidence="1">Ferri-bacillibactin esterase BesA</fullName>
    </submittedName>
</protein>
<dbReference type="OrthoDB" id="9784036at2"/>
<dbReference type="Proteomes" id="UP000287171">
    <property type="component" value="Unassembled WGS sequence"/>
</dbReference>
<dbReference type="Pfam" id="PF00756">
    <property type="entry name" value="Esterase"/>
    <property type="match status" value="1"/>
</dbReference>
<dbReference type="PANTHER" id="PTHR48098:SF6">
    <property type="entry name" value="FERRI-BACILLIBACTIN ESTERASE BESA"/>
    <property type="match status" value="1"/>
</dbReference>
<dbReference type="RefSeq" id="WP_126628346.1">
    <property type="nucleotide sequence ID" value="NZ_BIFT01000001.1"/>
</dbReference>
<dbReference type="PANTHER" id="PTHR48098">
    <property type="entry name" value="ENTEROCHELIN ESTERASE-RELATED"/>
    <property type="match status" value="1"/>
</dbReference>
<dbReference type="InterPro" id="IPR050583">
    <property type="entry name" value="Mycobacterial_A85_antigen"/>
</dbReference>
<dbReference type="SUPFAM" id="SSF53474">
    <property type="entry name" value="alpha/beta-Hydrolases"/>
    <property type="match status" value="1"/>
</dbReference>
<gene>
    <name evidence="1" type="primary">besA_1</name>
    <name evidence="1" type="ORF">KDA_35700</name>
</gene>
<evidence type="ECO:0000313" key="2">
    <source>
        <dbReference type="Proteomes" id="UP000287171"/>
    </source>
</evidence>
<evidence type="ECO:0000313" key="1">
    <source>
        <dbReference type="EMBL" id="GCE28086.1"/>
    </source>
</evidence>
<comment type="caution">
    <text evidence="1">The sequence shown here is derived from an EMBL/GenBank/DDBJ whole genome shotgun (WGS) entry which is preliminary data.</text>
</comment>
<proteinExistence type="predicted"/>
<accession>A0A402B9T2</accession>
<dbReference type="EMBL" id="BIFT01000001">
    <property type="protein sequence ID" value="GCE28086.1"/>
    <property type="molecule type" value="Genomic_DNA"/>
</dbReference>